<keyword evidence="1" id="KW-0472">Membrane</keyword>
<evidence type="ECO:0000313" key="3">
    <source>
        <dbReference type="Proteomes" id="UP001420932"/>
    </source>
</evidence>
<evidence type="ECO:0000313" key="2">
    <source>
        <dbReference type="EMBL" id="KAK9082231.1"/>
    </source>
</evidence>
<comment type="caution">
    <text evidence="2">The sequence shown here is derived from an EMBL/GenBank/DDBJ whole genome shotgun (WGS) entry which is preliminary data.</text>
</comment>
<name>A0AAP0HF43_9MAGN</name>
<protein>
    <submittedName>
        <fullName evidence="2">Uncharacterized protein</fullName>
    </submittedName>
</protein>
<accession>A0AAP0HF43</accession>
<gene>
    <name evidence="2" type="ORF">Syun_031872</name>
</gene>
<sequence>MASNGNEANDSNFSSPMPAVGLDIAGATLVCLVLILSDIFIALRQRKPWIPWTLNCNLRLVFKFFQALEHIFDSFMFLLRLSADVINEFTIILIRVVGDCFTFAAEKASGIGFGFSRHRRGCDDEIFGDVKERA</sequence>
<keyword evidence="1" id="KW-0812">Transmembrane</keyword>
<evidence type="ECO:0000256" key="1">
    <source>
        <dbReference type="SAM" id="Phobius"/>
    </source>
</evidence>
<feature type="transmembrane region" description="Helical" evidence="1">
    <location>
        <begin position="20"/>
        <end position="43"/>
    </location>
</feature>
<dbReference type="EMBL" id="JBBNAF010000032">
    <property type="protein sequence ID" value="KAK9082231.1"/>
    <property type="molecule type" value="Genomic_DNA"/>
</dbReference>
<organism evidence="2 3">
    <name type="scientific">Stephania yunnanensis</name>
    <dbReference type="NCBI Taxonomy" id="152371"/>
    <lineage>
        <taxon>Eukaryota</taxon>
        <taxon>Viridiplantae</taxon>
        <taxon>Streptophyta</taxon>
        <taxon>Embryophyta</taxon>
        <taxon>Tracheophyta</taxon>
        <taxon>Spermatophyta</taxon>
        <taxon>Magnoliopsida</taxon>
        <taxon>Ranunculales</taxon>
        <taxon>Menispermaceae</taxon>
        <taxon>Menispermoideae</taxon>
        <taxon>Cissampelideae</taxon>
        <taxon>Stephania</taxon>
    </lineage>
</organism>
<keyword evidence="3" id="KW-1185">Reference proteome</keyword>
<keyword evidence="1" id="KW-1133">Transmembrane helix</keyword>
<dbReference type="AlphaFoldDB" id="A0AAP0HF43"/>
<dbReference type="Proteomes" id="UP001420932">
    <property type="component" value="Unassembled WGS sequence"/>
</dbReference>
<reference evidence="2 3" key="1">
    <citation type="submission" date="2024-01" db="EMBL/GenBank/DDBJ databases">
        <title>Genome assemblies of Stephania.</title>
        <authorList>
            <person name="Yang L."/>
        </authorList>
    </citation>
    <scope>NUCLEOTIDE SEQUENCE [LARGE SCALE GENOMIC DNA]</scope>
    <source>
        <strain evidence="2">YNDBR</strain>
        <tissue evidence="2">Leaf</tissue>
    </source>
</reference>
<proteinExistence type="predicted"/>